<keyword evidence="7" id="KW-1185">Reference proteome</keyword>
<dbReference type="GO" id="GO:0006865">
    <property type="term" value="P:amino acid transport"/>
    <property type="evidence" value="ECO:0007669"/>
    <property type="project" value="UniProtKB-KW"/>
</dbReference>
<name>A0A1M6GDI8_9PROT</name>
<dbReference type="PANTHER" id="PTHR30483">
    <property type="entry name" value="LEUCINE-SPECIFIC-BINDING PROTEIN"/>
    <property type="match status" value="1"/>
</dbReference>
<dbReference type="Gene3D" id="3.40.50.2300">
    <property type="match status" value="2"/>
</dbReference>
<evidence type="ECO:0000313" key="7">
    <source>
        <dbReference type="Proteomes" id="UP000184387"/>
    </source>
</evidence>
<evidence type="ECO:0000259" key="5">
    <source>
        <dbReference type="Pfam" id="PF13458"/>
    </source>
</evidence>
<keyword evidence="2" id="KW-0732">Signal</keyword>
<dbReference type="SUPFAM" id="SSF53822">
    <property type="entry name" value="Periplasmic binding protein-like I"/>
    <property type="match status" value="1"/>
</dbReference>
<organism evidence="6 7">
    <name type="scientific">Muricoccus roseus</name>
    <dbReference type="NCBI Taxonomy" id="198092"/>
    <lineage>
        <taxon>Bacteria</taxon>
        <taxon>Pseudomonadati</taxon>
        <taxon>Pseudomonadota</taxon>
        <taxon>Alphaproteobacteria</taxon>
        <taxon>Acetobacterales</taxon>
        <taxon>Roseomonadaceae</taxon>
        <taxon>Muricoccus</taxon>
    </lineage>
</organism>
<reference evidence="6 7" key="1">
    <citation type="submission" date="2016-11" db="EMBL/GenBank/DDBJ databases">
        <authorList>
            <person name="Jaros S."/>
            <person name="Januszkiewicz K."/>
            <person name="Wedrychowicz H."/>
        </authorList>
    </citation>
    <scope>NUCLEOTIDE SEQUENCE [LARGE SCALE GENOMIC DNA]</scope>
    <source>
        <strain evidence="6 7">DSM 14916</strain>
    </source>
</reference>
<dbReference type="OrthoDB" id="7210494at2"/>
<dbReference type="InterPro" id="IPR028081">
    <property type="entry name" value="Leu-bd"/>
</dbReference>
<evidence type="ECO:0000256" key="4">
    <source>
        <dbReference type="SAM" id="MobiDB-lite"/>
    </source>
</evidence>
<dbReference type="STRING" id="198092.SAMN02745194_01710"/>
<dbReference type="Pfam" id="PF13458">
    <property type="entry name" value="Peripla_BP_6"/>
    <property type="match status" value="1"/>
</dbReference>
<protein>
    <submittedName>
        <fullName evidence="6">ABC-type branched-chain amino acid transport system, substrate-binding protein</fullName>
    </submittedName>
</protein>
<sequence>MIRRYQKGPRVDPRPVRAPAPTAPRPARHASRFGAALALAALVGLAACAPQAPQGGYGRPAAPLFGGAGGLGAPQPPAGPTNTKVAILLPMSGPQGALGPAMLNAATLALFDSGARGVELVPRDTTGSPGGASEAVRSALSDGARVVVGPLTGPETAAAAGQARAAGVPVLAFTNDVDQGGSGVWVTGVTPSQQVRRLVAAAQSAGIRRIGLAGPDGAFTSRLASALRNASREAGLSAPAIVTYPSGASRPQAAGQIAAQAGSEPIGLLILAEGGPQAREMASALAGAGLASPPLRVAGTVLWAGDASLANEPALAGAWVPGPDPAARNGFETRYAAAFGERPPRLAATAYDATSAAVRSVRGGDPMAPAALPLGEPLQGADGAFRLLPNGQVQRALAVYALTPGAEPQVVEPALLPGAAGS</sequence>
<accession>A0A1M6GDI8</accession>
<evidence type="ECO:0000313" key="6">
    <source>
        <dbReference type="EMBL" id="SHJ08033.1"/>
    </source>
</evidence>
<dbReference type="InterPro" id="IPR028082">
    <property type="entry name" value="Peripla_BP_I"/>
</dbReference>
<comment type="similarity">
    <text evidence="1">Belongs to the leucine-binding protein family.</text>
</comment>
<dbReference type="InterPro" id="IPR051010">
    <property type="entry name" value="BCAA_transport"/>
</dbReference>
<dbReference type="AlphaFoldDB" id="A0A1M6GDI8"/>
<feature type="domain" description="Leucine-binding protein" evidence="5">
    <location>
        <begin position="84"/>
        <end position="366"/>
    </location>
</feature>
<evidence type="ECO:0000256" key="1">
    <source>
        <dbReference type="ARBA" id="ARBA00010062"/>
    </source>
</evidence>
<dbReference type="EMBL" id="FQZF01000008">
    <property type="protein sequence ID" value="SHJ08033.1"/>
    <property type="molecule type" value="Genomic_DNA"/>
</dbReference>
<dbReference type="PANTHER" id="PTHR30483:SF6">
    <property type="entry name" value="PERIPLASMIC BINDING PROTEIN OF ABC TRANSPORTER FOR NATURAL AMINO ACIDS"/>
    <property type="match status" value="1"/>
</dbReference>
<dbReference type="CDD" id="cd06339">
    <property type="entry name" value="PBP1_YraM_LppC_lipoprotein-like"/>
    <property type="match status" value="1"/>
</dbReference>
<proteinExistence type="inferred from homology"/>
<keyword evidence="3" id="KW-0813">Transport</keyword>
<feature type="region of interest" description="Disordered" evidence="4">
    <location>
        <begin position="1"/>
        <end position="29"/>
    </location>
</feature>
<gene>
    <name evidence="6" type="ORF">SAMN02745194_01710</name>
</gene>
<dbReference type="Proteomes" id="UP000184387">
    <property type="component" value="Unassembled WGS sequence"/>
</dbReference>
<keyword evidence="3" id="KW-0029">Amino-acid transport</keyword>
<evidence type="ECO:0000256" key="3">
    <source>
        <dbReference type="ARBA" id="ARBA00022970"/>
    </source>
</evidence>
<evidence type="ECO:0000256" key="2">
    <source>
        <dbReference type="ARBA" id="ARBA00022729"/>
    </source>
</evidence>